<sequence length="340" mass="38134">MSSPAQGGPAVPKDKEKRLSRVLTRVKTVFRKSDGKRTSHAGPSTGAAGTTAGTTPAPVQAEASTSKPAAETTKAPRTPEGAIKIPRTQIFEERAKKLSERFGIEITPSEWHSTEGHALRVEKPIRMRVHRECHKCGHNFGLAKECPNCKHHRCKECQRRPPKRSEAERAESRKKRAAMEKERAENPPIIADWDLTNKKITLTRPSKAGGQDLVHKKPRQRVRRTCCQCSALFHGAEKTCPGCQHHRCTDCPRDPAKKDRYPYGYPGDEFGAKSIPYYECHECKTKFPPNPPDGTECAKCSHKKCESCPRLTPRKVDPEPDPDVWKRVQERLGALDIKDK</sequence>
<proteinExistence type="predicted"/>
<evidence type="ECO:0000313" key="3">
    <source>
        <dbReference type="Proteomes" id="UP001174691"/>
    </source>
</evidence>
<name>A0AA38VGA5_9PEZI</name>
<evidence type="ECO:0000313" key="2">
    <source>
        <dbReference type="EMBL" id="KAJ9139336.1"/>
    </source>
</evidence>
<accession>A0AA38VGA5</accession>
<gene>
    <name evidence="2" type="ORF">NKR19_g7461</name>
</gene>
<dbReference type="Proteomes" id="UP001174691">
    <property type="component" value="Unassembled WGS sequence"/>
</dbReference>
<feature type="compositionally biased region" description="Low complexity" evidence="1">
    <location>
        <begin position="41"/>
        <end position="58"/>
    </location>
</feature>
<organism evidence="2 3">
    <name type="scientific">Coniochaeta hoffmannii</name>
    <dbReference type="NCBI Taxonomy" id="91930"/>
    <lineage>
        <taxon>Eukaryota</taxon>
        <taxon>Fungi</taxon>
        <taxon>Dikarya</taxon>
        <taxon>Ascomycota</taxon>
        <taxon>Pezizomycotina</taxon>
        <taxon>Sordariomycetes</taxon>
        <taxon>Sordariomycetidae</taxon>
        <taxon>Coniochaetales</taxon>
        <taxon>Coniochaetaceae</taxon>
        <taxon>Coniochaeta</taxon>
    </lineage>
</organism>
<reference evidence="2" key="1">
    <citation type="submission" date="2022-07" db="EMBL/GenBank/DDBJ databases">
        <title>Fungi with potential for degradation of polypropylene.</title>
        <authorList>
            <person name="Gostincar C."/>
        </authorList>
    </citation>
    <scope>NUCLEOTIDE SEQUENCE</scope>
    <source>
        <strain evidence="2">EXF-13287</strain>
    </source>
</reference>
<dbReference type="AlphaFoldDB" id="A0AA38VGA5"/>
<feature type="region of interest" description="Disordered" evidence="1">
    <location>
        <begin position="1"/>
        <end position="79"/>
    </location>
</feature>
<feature type="region of interest" description="Disordered" evidence="1">
    <location>
        <begin position="160"/>
        <end position="184"/>
    </location>
</feature>
<keyword evidence="3" id="KW-1185">Reference proteome</keyword>
<evidence type="ECO:0000256" key="1">
    <source>
        <dbReference type="SAM" id="MobiDB-lite"/>
    </source>
</evidence>
<comment type="caution">
    <text evidence="2">The sequence shown here is derived from an EMBL/GenBank/DDBJ whole genome shotgun (WGS) entry which is preliminary data.</text>
</comment>
<dbReference type="EMBL" id="JANBVN010000130">
    <property type="protein sequence ID" value="KAJ9139336.1"/>
    <property type="molecule type" value="Genomic_DNA"/>
</dbReference>
<protein>
    <submittedName>
        <fullName evidence="2">Zinc finger, RING/FYVE/PHD-type</fullName>
    </submittedName>
</protein>